<organism evidence="1 2">
    <name type="scientific">Brachionus plicatilis</name>
    <name type="common">Marine rotifer</name>
    <name type="synonym">Brachionus muelleri</name>
    <dbReference type="NCBI Taxonomy" id="10195"/>
    <lineage>
        <taxon>Eukaryota</taxon>
        <taxon>Metazoa</taxon>
        <taxon>Spiralia</taxon>
        <taxon>Gnathifera</taxon>
        <taxon>Rotifera</taxon>
        <taxon>Eurotatoria</taxon>
        <taxon>Monogononta</taxon>
        <taxon>Pseudotrocha</taxon>
        <taxon>Ploima</taxon>
        <taxon>Brachionidae</taxon>
        <taxon>Brachionus</taxon>
    </lineage>
</organism>
<evidence type="ECO:0000313" key="1">
    <source>
        <dbReference type="EMBL" id="RNA39429.1"/>
    </source>
</evidence>
<name>A0A3M7SUP8_BRAPC</name>
<accession>A0A3M7SUP8</accession>
<dbReference type="AlphaFoldDB" id="A0A3M7SUP8"/>
<dbReference type="Proteomes" id="UP000276133">
    <property type="component" value="Unassembled WGS sequence"/>
</dbReference>
<dbReference type="EMBL" id="REGN01000750">
    <property type="protein sequence ID" value="RNA39429.1"/>
    <property type="molecule type" value="Genomic_DNA"/>
</dbReference>
<evidence type="ECO:0000313" key="2">
    <source>
        <dbReference type="Proteomes" id="UP000276133"/>
    </source>
</evidence>
<reference evidence="1 2" key="1">
    <citation type="journal article" date="2018" name="Sci. Rep.">
        <title>Genomic signatures of local adaptation to the degree of environmental predictability in rotifers.</title>
        <authorList>
            <person name="Franch-Gras L."/>
            <person name="Hahn C."/>
            <person name="Garcia-Roger E.M."/>
            <person name="Carmona M.J."/>
            <person name="Serra M."/>
            <person name="Gomez A."/>
        </authorList>
    </citation>
    <scope>NUCLEOTIDE SEQUENCE [LARGE SCALE GENOMIC DNA]</scope>
    <source>
        <strain evidence="1">HYR1</strain>
    </source>
</reference>
<comment type="caution">
    <text evidence="1">The sequence shown here is derived from an EMBL/GenBank/DDBJ whole genome shotgun (WGS) entry which is preliminary data.</text>
</comment>
<keyword evidence="2" id="KW-1185">Reference proteome</keyword>
<protein>
    <submittedName>
        <fullName evidence="1">Uncharacterized protein</fullName>
    </submittedName>
</protein>
<sequence>MAKFTMVSILQNIAESENQFPTNFGRLFLGSLTNSSFSIKKFLNVDSPNFLCEVGLDKILKCCLLSSSDNENFYLPPFTFSNKYFIKVYKINLKKINLIFLIPLTMLESSEERITYANQRLINTKEEKYLQPVGPPNSPPINLLRLNIIIAMAMRAKEQNMVTENAKLPGTTTNLVPLK</sequence>
<proteinExistence type="predicted"/>
<gene>
    <name evidence="1" type="ORF">BpHYR1_021447</name>
</gene>